<evidence type="ECO:0000313" key="1">
    <source>
        <dbReference type="EMBL" id="RVX14624.1"/>
    </source>
</evidence>
<organism evidence="1 2">
    <name type="scientific">Vitis vinifera</name>
    <name type="common">Grape</name>
    <dbReference type="NCBI Taxonomy" id="29760"/>
    <lineage>
        <taxon>Eukaryota</taxon>
        <taxon>Viridiplantae</taxon>
        <taxon>Streptophyta</taxon>
        <taxon>Embryophyta</taxon>
        <taxon>Tracheophyta</taxon>
        <taxon>Spermatophyta</taxon>
        <taxon>Magnoliopsida</taxon>
        <taxon>eudicotyledons</taxon>
        <taxon>Gunneridae</taxon>
        <taxon>Pentapetalae</taxon>
        <taxon>rosids</taxon>
        <taxon>Vitales</taxon>
        <taxon>Vitaceae</taxon>
        <taxon>Viteae</taxon>
        <taxon>Vitis</taxon>
    </lineage>
</organism>
<protein>
    <submittedName>
        <fullName evidence="1">Uncharacterized protein</fullName>
    </submittedName>
</protein>
<dbReference type="EMBL" id="QGNW01000020">
    <property type="protein sequence ID" value="RVX14624.1"/>
    <property type="molecule type" value="Genomic_DNA"/>
</dbReference>
<dbReference type="Proteomes" id="UP000288805">
    <property type="component" value="Unassembled WGS sequence"/>
</dbReference>
<dbReference type="AlphaFoldDB" id="A0A438K077"/>
<name>A0A438K077_VITVI</name>
<sequence>MSIREDVVDAQSFNVLQSLVADYVFNKSLLTSELLVDFDHEHGVHGDLEYLHPRQNLLDIVEFCQTFYKLFDIGKNVFQFSIDWAPSIPTQDNGLV</sequence>
<gene>
    <name evidence="1" type="ORF">CK203_011876</name>
</gene>
<accession>A0A438K077</accession>
<proteinExistence type="predicted"/>
<comment type="caution">
    <text evidence="1">The sequence shown here is derived from an EMBL/GenBank/DDBJ whole genome shotgun (WGS) entry which is preliminary data.</text>
</comment>
<reference evidence="1 2" key="1">
    <citation type="journal article" date="2018" name="PLoS Genet.">
        <title>Population sequencing reveals clonal diversity and ancestral inbreeding in the grapevine cultivar Chardonnay.</title>
        <authorList>
            <person name="Roach M.J."/>
            <person name="Johnson D.L."/>
            <person name="Bohlmann J."/>
            <person name="van Vuuren H.J."/>
            <person name="Jones S.J."/>
            <person name="Pretorius I.S."/>
            <person name="Schmidt S.A."/>
            <person name="Borneman A.R."/>
        </authorList>
    </citation>
    <scope>NUCLEOTIDE SEQUENCE [LARGE SCALE GENOMIC DNA]</scope>
    <source>
        <strain evidence="2">cv. Chardonnay</strain>
        <tissue evidence="1">Leaf</tissue>
    </source>
</reference>
<evidence type="ECO:0000313" key="2">
    <source>
        <dbReference type="Proteomes" id="UP000288805"/>
    </source>
</evidence>